<organism evidence="3 4">
    <name type="scientific">Lujinxingia litoralis</name>
    <dbReference type="NCBI Taxonomy" id="2211119"/>
    <lineage>
        <taxon>Bacteria</taxon>
        <taxon>Deltaproteobacteria</taxon>
        <taxon>Bradymonadales</taxon>
        <taxon>Lujinxingiaceae</taxon>
        <taxon>Lujinxingia</taxon>
    </lineage>
</organism>
<keyword evidence="2" id="KW-0732">Signal</keyword>
<feature type="signal peptide" evidence="2">
    <location>
        <begin position="1"/>
        <end position="30"/>
    </location>
</feature>
<evidence type="ECO:0000256" key="1">
    <source>
        <dbReference type="SAM" id="MobiDB-lite"/>
    </source>
</evidence>
<dbReference type="Proteomes" id="UP000249169">
    <property type="component" value="Unassembled WGS sequence"/>
</dbReference>
<proteinExistence type="predicted"/>
<dbReference type="EMBL" id="QHKO01000006">
    <property type="protein sequence ID" value="RAL21275.1"/>
    <property type="molecule type" value="Genomic_DNA"/>
</dbReference>
<feature type="chain" id="PRO_5016322953" evidence="2">
    <location>
        <begin position="31"/>
        <end position="465"/>
    </location>
</feature>
<dbReference type="OrthoDB" id="5487149at2"/>
<dbReference type="AlphaFoldDB" id="A0A328C800"/>
<protein>
    <submittedName>
        <fullName evidence="3">Uncharacterized protein</fullName>
    </submittedName>
</protein>
<dbReference type="PROSITE" id="PS51257">
    <property type="entry name" value="PROKAR_LIPOPROTEIN"/>
    <property type="match status" value="1"/>
</dbReference>
<comment type="caution">
    <text evidence="3">The sequence shown here is derived from an EMBL/GenBank/DDBJ whole genome shotgun (WGS) entry which is preliminary data.</text>
</comment>
<sequence>MKKQTMGWKAWVGKAALATALALGSASCGAALESDPMSGPDDDSGEPSELRSLSDAEEALMNHDLDLARAIYQERLLHNPAEGESAAGRALCDMLLIPGMPEVKRLLIESLGAQSGLDAAEVIYGEEGFLYWASRGARWADDGQFMGIRSLLADDLPWTRRELESAQVFVEGLNEPGDTLARHLVSVANALNGLDQQLQVAIDDPNFVRLYVPGELFHDPSLSLTLGRAELATMQAFIQVVRATFYALGAYEHSWTLEDALGAWRQEVHLDDARYVAGFLPVDYSVAYLDARLFRRVAQPDRLQAARTALKDALSRSRDALRLGLTAEVSTTLEWQEPSVESIQRIDALFNALAAALDGPTLLPHSEPEVTLDLSSFFTTGRTLPVEIPWMRRTLVPEPLDPAVTFSWELNPEATEVFFRKNVVQGIAAEQEFTIDLGDEGASGFIEALAGTYLDAIQDVYLVTR</sequence>
<keyword evidence="4" id="KW-1185">Reference proteome</keyword>
<evidence type="ECO:0000313" key="4">
    <source>
        <dbReference type="Proteomes" id="UP000249169"/>
    </source>
</evidence>
<name>A0A328C800_9DELT</name>
<gene>
    <name evidence="3" type="ORF">DL240_14215</name>
</gene>
<feature type="region of interest" description="Disordered" evidence="1">
    <location>
        <begin position="32"/>
        <end position="52"/>
    </location>
</feature>
<evidence type="ECO:0000256" key="2">
    <source>
        <dbReference type="SAM" id="SignalP"/>
    </source>
</evidence>
<reference evidence="3 4" key="1">
    <citation type="submission" date="2018-05" db="EMBL/GenBank/DDBJ databases">
        <title>Lujinxingia marina gen. nov. sp. nov., a new facultative anaerobic member of the class Deltaproteobacteria, and proposal of Lujinxingaceae fam. nov.</title>
        <authorList>
            <person name="Li C.-M."/>
        </authorList>
    </citation>
    <scope>NUCLEOTIDE SEQUENCE [LARGE SCALE GENOMIC DNA]</scope>
    <source>
        <strain evidence="3 4">B210</strain>
    </source>
</reference>
<evidence type="ECO:0000313" key="3">
    <source>
        <dbReference type="EMBL" id="RAL21275.1"/>
    </source>
</evidence>
<accession>A0A328C800</accession>
<dbReference type="RefSeq" id="WP_111730563.1">
    <property type="nucleotide sequence ID" value="NZ_QHKO01000006.1"/>
</dbReference>